<organism evidence="3 4">
    <name type="scientific">Metallibacterium scheffleri</name>
    <dbReference type="NCBI Taxonomy" id="993689"/>
    <lineage>
        <taxon>Bacteria</taxon>
        <taxon>Pseudomonadati</taxon>
        <taxon>Pseudomonadota</taxon>
        <taxon>Gammaproteobacteria</taxon>
        <taxon>Lysobacterales</taxon>
        <taxon>Rhodanobacteraceae</taxon>
        <taxon>Metallibacterium</taxon>
    </lineage>
</organism>
<keyword evidence="4" id="KW-1185">Reference proteome</keyword>
<accession>A0A4S3KP63</accession>
<gene>
    <name evidence="3" type="ORF">B1806_07015</name>
</gene>
<comment type="caution">
    <text evidence="3">The sequence shown here is derived from an EMBL/GenBank/DDBJ whole genome shotgun (WGS) entry which is preliminary data.</text>
</comment>
<dbReference type="OrthoDB" id="8872210at2"/>
<dbReference type="InterPro" id="IPR023631">
    <property type="entry name" value="Amidase_dom"/>
</dbReference>
<dbReference type="InterPro" id="IPR000120">
    <property type="entry name" value="Amidase"/>
</dbReference>
<evidence type="ECO:0000313" key="3">
    <source>
        <dbReference type="EMBL" id="THD10762.1"/>
    </source>
</evidence>
<dbReference type="PANTHER" id="PTHR11895:SF7">
    <property type="entry name" value="GLUTAMYL-TRNA(GLN) AMIDOTRANSFERASE SUBUNIT A, MITOCHONDRIAL"/>
    <property type="match status" value="1"/>
</dbReference>
<dbReference type="AlphaFoldDB" id="A0A4S3KP63"/>
<dbReference type="STRING" id="993689.GCA_002077135_01595"/>
<name>A0A4S3KP63_9GAMM</name>
<dbReference type="Proteomes" id="UP000307749">
    <property type="component" value="Unassembled WGS sequence"/>
</dbReference>
<dbReference type="GO" id="GO:0003824">
    <property type="term" value="F:catalytic activity"/>
    <property type="evidence" value="ECO:0007669"/>
    <property type="project" value="InterPro"/>
</dbReference>
<dbReference type="RefSeq" id="WP_081126974.1">
    <property type="nucleotide sequence ID" value="NZ_LDOS01000002.1"/>
</dbReference>
<feature type="domain" description="Amidase" evidence="2">
    <location>
        <begin position="28"/>
        <end position="474"/>
    </location>
</feature>
<reference evidence="3 4" key="1">
    <citation type="submission" date="2017-02" db="EMBL/GenBank/DDBJ databases">
        <title>Whole genome sequencing of Metallibacterium scheffleri DSM 24874 (T).</title>
        <authorList>
            <person name="Kumar S."/>
            <person name="Patil P."/>
            <person name="Patil P.B."/>
        </authorList>
    </citation>
    <scope>NUCLEOTIDE SEQUENCE [LARGE SCALE GENOMIC DNA]</scope>
    <source>
        <strain evidence="3 4">DSM 24874</strain>
    </source>
</reference>
<dbReference type="SUPFAM" id="SSF75304">
    <property type="entry name" value="Amidase signature (AS) enzymes"/>
    <property type="match status" value="1"/>
</dbReference>
<protein>
    <submittedName>
        <fullName evidence="3">Amidase</fullName>
    </submittedName>
</protein>
<evidence type="ECO:0000313" key="4">
    <source>
        <dbReference type="Proteomes" id="UP000307749"/>
    </source>
</evidence>
<dbReference type="PROSITE" id="PS00571">
    <property type="entry name" value="AMIDASES"/>
    <property type="match status" value="1"/>
</dbReference>
<comment type="similarity">
    <text evidence="1">Belongs to the amidase family.</text>
</comment>
<dbReference type="PANTHER" id="PTHR11895">
    <property type="entry name" value="TRANSAMIDASE"/>
    <property type="match status" value="1"/>
</dbReference>
<proteinExistence type="inferred from homology"/>
<dbReference type="InterPro" id="IPR020556">
    <property type="entry name" value="Amidase_CS"/>
</dbReference>
<evidence type="ECO:0000259" key="2">
    <source>
        <dbReference type="Pfam" id="PF01425"/>
    </source>
</evidence>
<dbReference type="EMBL" id="MWQO01000022">
    <property type="protein sequence ID" value="THD10762.1"/>
    <property type="molecule type" value="Genomic_DNA"/>
</dbReference>
<dbReference type="InterPro" id="IPR036928">
    <property type="entry name" value="AS_sf"/>
</dbReference>
<sequence>MQEFADYAQYDALGLAALLARGEVSAAEVLHTAQCRADRAQPRLNALVRRMDAAADATLRAGLPAGVFSGVPYLLKDLMQAYAGVPMSMGSAALRDYVPAEDDVLVQRLKRAGLVIFGKTNVPEWGLVAYTEPKAFGATRNPWDLTRTPGGSSGGSAAAVAARIVPAAGANDGGGSIRIPAAYCGLFGLKPSRGRVSPGPEDGEVWMGAACEHALTRSVRDSAALLDAVAGAAPGDPFEIAPAGSFLTATQAPPPRLRIAFSVDSPLRTSVARDCVDAVHATARLLESLGHHVEEAAPRIDGMALMHAYLMLYFGEVAAQARELRALVAHARVVQLEPATRALAAIGEAISAGEYMRSQHRWNDFGRALGTHFAQYDLYLTPTTADLPPRIGELAPTPLQEHLLALAARLRAGGLLRRLGIVEQVAMRNLARTPFTQLANLTGVPAMSVPLHWSDAGLPVGVQFMGRFGSETLLFALAAELERAQPWAERAPAE</sequence>
<dbReference type="Gene3D" id="3.90.1300.10">
    <property type="entry name" value="Amidase signature (AS) domain"/>
    <property type="match status" value="1"/>
</dbReference>
<dbReference type="Pfam" id="PF01425">
    <property type="entry name" value="Amidase"/>
    <property type="match status" value="1"/>
</dbReference>
<evidence type="ECO:0000256" key="1">
    <source>
        <dbReference type="ARBA" id="ARBA00009199"/>
    </source>
</evidence>